<evidence type="ECO:0000313" key="1">
    <source>
        <dbReference type="EMBL" id="NME71977.1"/>
    </source>
</evidence>
<sequence>MIGITLLFLSCETPTKIKKEHQTPAPFEKIQGEYILDSTRFTQILKTDVIPDHTSGNVKIENDSIFLTFLYSSLESEIRAKLVMEKDSITVNESGVTKAFLVHRKQRIYYVSLDRKAFIPFKKL</sequence>
<dbReference type="AlphaFoldDB" id="A0A7X9S0M7"/>
<dbReference type="RefSeq" id="WP_169660176.1">
    <property type="nucleotide sequence ID" value="NZ_JABANE010000125.1"/>
</dbReference>
<proteinExistence type="predicted"/>
<name>A0A7X9S0M7_9BACT</name>
<dbReference type="Proteomes" id="UP000576082">
    <property type="component" value="Unassembled WGS sequence"/>
</dbReference>
<reference evidence="1 2" key="1">
    <citation type="submission" date="2020-04" db="EMBL/GenBank/DDBJ databases">
        <title>Flammeovirga sp. SR4, a novel species isolated from seawater.</title>
        <authorList>
            <person name="Wang X."/>
        </authorList>
    </citation>
    <scope>NUCLEOTIDE SEQUENCE [LARGE SCALE GENOMIC DNA]</scope>
    <source>
        <strain evidence="1 2">ATCC 23126</strain>
    </source>
</reference>
<gene>
    <name evidence="1" type="ORF">HHU12_28690</name>
</gene>
<organism evidence="1 2">
    <name type="scientific">Flammeovirga aprica JL-4</name>
    <dbReference type="NCBI Taxonomy" id="694437"/>
    <lineage>
        <taxon>Bacteria</taxon>
        <taxon>Pseudomonadati</taxon>
        <taxon>Bacteroidota</taxon>
        <taxon>Cytophagia</taxon>
        <taxon>Cytophagales</taxon>
        <taxon>Flammeovirgaceae</taxon>
        <taxon>Flammeovirga</taxon>
    </lineage>
</organism>
<keyword evidence="2" id="KW-1185">Reference proteome</keyword>
<dbReference type="EMBL" id="JABANE010000125">
    <property type="protein sequence ID" value="NME71977.1"/>
    <property type="molecule type" value="Genomic_DNA"/>
</dbReference>
<evidence type="ECO:0008006" key="3">
    <source>
        <dbReference type="Google" id="ProtNLM"/>
    </source>
</evidence>
<evidence type="ECO:0000313" key="2">
    <source>
        <dbReference type="Proteomes" id="UP000576082"/>
    </source>
</evidence>
<accession>A0A7X9S0M7</accession>
<comment type="caution">
    <text evidence="1">The sequence shown here is derived from an EMBL/GenBank/DDBJ whole genome shotgun (WGS) entry which is preliminary data.</text>
</comment>
<protein>
    <recommendedName>
        <fullName evidence="3">Lipocalin-like domain-containing protein</fullName>
    </recommendedName>
</protein>